<dbReference type="Pfam" id="PF01694">
    <property type="entry name" value="Rhomboid"/>
    <property type="match status" value="1"/>
</dbReference>
<organism evidence="7 8">
    <name type="scientific">Crateriforma conspicua</name>
    <dbReference type="NCBI Taxonomy" id="2527996"/>
    <lineage>
        <taxon>Bacteria</taxon>
        <taxon>Pseudomonadati</taxon>
        <taxon>Planctomycetota</taxon>
        <taxon>Planctomycetia</taxon>
        <taxon>Planctomycetales</taxon>
        <taxon>Planctomycetaceae</taxon>
        <taxon>Crateriforma</taxon>
    </lineage>
</organism>
<dbReference type="SUPFAM" id="SSF144091">
    <property type="entry name" value="Rhomboid-like"/>
    <property type="match status" value="1"/>
</dbReference>
<evidence type="ECO:0000256" key="4">
    <source>
        <dbReference type="ARBA" id="ARBA00023136"/>
    </source>
</evidence>
<feature type="transmembrane region" description="Helical" evidence="5">
    <location>
        <begin position="259"/>
        <end position="277"/>
    </location>
</feature>
<feature type="transmembrane region" description="Helical" evidence="5">
    <location>
        <begin position="178"/>
        <end position="196"/>
    </location>
</feature>
<feature type="transmembrane region" description="Helical" evidence="5">
    <location>
        <begin position="289"/>
        <end position="312"/>
    </location>
</feature>
<feature type="domain" description="Peptidase S54 rhomboid" evidence="6">
    <location>
        <begin position="137"/>
        <end position="278"/>
    </location>
</feature>
<gene>
    <name evidence="7" type="ORF">Pan14r_54140</name>
</gene>
<dbReference type="GO" id="GO:0016020">
    <property type="term" value="C:membrane"/>
    <property type="evidence" value="ECO:0007669"/>
    <property type="project" value="UniProtKB-SubCell"/>
</dbReference>
<keyword evidence="4 5" id="KW-0472">Membrane</keyword>
<sequence length="319" mass="33826">MDRIAKGCHVFQPAEGYEIVAQTRCSATSSEYRLVLGATGIPFELVRQQRTWYLVVHSEDASRALAELGEYQREESATGHTSSPLHAPSSIVRTGSLFGVVIYCLVLMAVAYLTAKHALGHDWYLAGQMSAADVIAGQWYRTVTALTLHVDPGHLGSNLVYGSVFGFMASRILGAGPGWLVVLLGGALGNGINALLRPAEHVSIGASTAVFSALGVILAHAVVSTRQGSETRPLVRWAPVICGLILFGYLGIGDERTDVGAHAAGMVAGFLLALPLLRASDRWLDSRPVTWAALGIGVSLISACWVIALWVAKQVVAIG</sequence>
<evidence type="ECO:0000256" key="5">
    <source>
        <dbReference type="SAM" id="Phobius"/>
    </source>
</evidence>
<accession>A0A5C5XSH3</accession>
<keyword evidence="8" id="KW-1185">Reference proteome</keyword>
<feature type="transmembrane region" description="Helical" evidence="5">
    <location>
        <begin position="95"/>
        <end position="115"/>
    </location>
</feature>
<dbReference type="PANTHER" id="PTHR43066:SF5">
    <property type="entry name" value="RHOMBOID-LIKE PROTEIN 11, CHLOROPLASTIC-RELATED"/>
    <property type="match status" value="1"/>
</dbReference>
<keyword evidence="3 5" id="KW-1133">Transmembrane helix</keyword>
<proteinExistence type="predicted"/>
<dbReference type="Proteomes" id="UP000317238">
    <property type="component" value="Unassembled WGS sequence"/>
</dbReference>
<evidence type="ECO:0000256" key="3">
    <source>
        <dbReference type="ARBA" id="ARBA00022989"/>
    </source>
</evidence>
<comment type="caution">
    <text evidence="7">The sequence shown here is derived from an EMBL/GenBank/DDBJ whole genome shotgun (WGS) entry which is preliminary data.</text>
</comment>
<feature type="transmembrane region" description="Helical" evidence="5">
    <location>
        <begin position="202"/>
        <end position="222"/>
    </location>
</feature>
<comment type="subcellular location">
    <subcellularLocation>
        <location evidence="1">Membrane</location>
        <topology evidence="1">Multi-pass membrane protein</topology>
    </subcellularLocation>
</comment>
<protein>
    <submittedName>
        <fullName evidence="7">Rhomboid family protein</fullName>
    </submittedName>
</protein>
<dbReference type="InterPro" id="IPR022764">
    <property type="entry name" value="Peptidase_S54_rhomboid_dom"/>
</dbReference>
<keyword evidence="2 5" id="KW-0812">Transmembrane</keyword>
<evidence type="ECO:0000256" key="2">
    <source>
        <dbReference type="ARBA" id="ARBA00022692"/>
    </source>
</evidence>
<reference evidence="7 8" key="1">
    <citation type="submission" date="2019-02" db="EMBL/GenBank/DDBJ databases">
        <title>Deep-cultivation of Planctomycetes and their phenomic and genomic characterization uncovers novel biology.</title>
        <authorList>
            <person name="Wiegand S."/>
            <person name="Jogler M."/>
            <person name="Boedeker C."/>
            <person name="Pinto D."/>
            <person name="Vollmers J."/>
            <person name="Rivas-Marin E."/>
            <person name="Kohn T."/>
            <person name="Peeters S.H."/>
            <person name="Heuer A."/>
            <person name="Rast P."/>
            <person name="Oberbeckmann S."/>
            <person name="Bunk B."/>
            <person name="Jeske O."/>
            <person name="Meyerdierks A."/>
            <person name="Storesund J.E."/>
            <person name="Kallscheuer N."/>
            <person name="Luecker S."/>
            <person name="Lage O.M."/>
            <person name="Pohl T."/>
            <person name="Merkel B.J."/>
            <person name="Hornburger P."/>
            <person name="Mueller R.-W."/>
            <person name="Bruemmer F."/>
            <person name="Labrenz M."/>
            <person name="Spormann A.M."/>
            <person name="Op Den Camp H."/>
            <person name="Overmann J."/>
            <person name="Amann R."/>
            <person name="Jetten M.S.M."/>
            <person name="Mascher T."/>
            <person name="Medema M.H."/>
            <person name="Devos D.P."/>
            <person name="Kaster A.-K."/>
            <person name="Ovreas L."/>
            <person name="Rohde M."/>
            <person name="Galperin M.Y."/>
            <person name="Jogler C."/>
        </authorList>
    </citation>
    <scope>NUCLEOTIDE SEQUENCE [LARGE SCALE GENOMIC DNA]</scope>
    <source>
        <strain evidence="7 8">Pan14r</strain>
    </source>
</reference>
<evidence type="ECO:0000313" key="7">
    <source>
        <dbReference type="EMBL" id="TWT65864.1"/>
    </source>
</evidence>
<dbReference type="Gene3D" id="1.20.1540.10">
    <property type="entry name" value="Rhomboid-like"/>
    <property type="match status" value="1"/>
</dbReference>
<dbReference type="OrthoDB" id="9813074at2"/>
<evidence type="ECO:0000313" key="8">
    <source>
        <dbReference type="Proteomes" id="UP000317238"/>
    </source>
</evidence>
<dbReference type="GO" id="GO:0004252">
    <property type="term" value="F:serine-type endopeptidase activity"/>
    <property type="evidence" value="ECO:0007669"/>
    <property type="project" value="InterPro"/>
</dbReference>
<dbReference type="PANTHER" id="PTHR43066">
    <property type="entry name" value="RHOMBOID-RELATED PROTEIN"/>
    <property type="match status" value="1"/>
</dbReference>
<dbReference type="AlphaFoldDB" id="A0A5C5XSH3"/>
<evidence type="ECO:0000256" key="1">
    <source>
        <dbReference type="ARBA" id="ARBA00004141"/>
    </source>
</evidence>
<dbReference type="RefSeq" id="WP_145292750.1">
    <property type="nucleotide sequence ID" value="NZ_CP036319.1"/>
</dbReference>
<dbReference type="InterPro" id="IPR035952">
    <property type="entry name" value="Rhomboid-like_sf"/>
</dbReference>
<evidence type="ECO:0000259" key="6">
    <source>
        <dbReference type="Pfam" id="PF01694"/>
    </source>
</evidence>
<dbReference type="EMBL" id="SJPL01000002">
    <property type="protein sequence ID" value="TWT65864.1"/>
    <property type="molecule type" value="Genomic_DNA"/>
</dbReference>
<name>A0A5C5XSH3_9PLAN</name>
<feature type="transmembrane region" description="Helical" evidence="5">
    <location>
        <begin position="234"/>
        <end position="253"/>
    </location>
</feature>